<dbReference type="InterPro" id="IPR036739">
    <property type="entry name" value="SLC41_membr_dom_sf"/>
</dbReference>
<dbReference type="Pfam" id="PF00571">
    <property type="entry name" value="CBS"/>
    <property type="match status" value="1"/>
</dbReference>
<feature type="domain" description="CBS" evidence="10">
    <location>
        <begin position="206"/>
        <end position="262"/>
    </location>
</feature>
<keyword evidence="6 9" id="KW-1133">Transmembrane helix</keyword>
<feature type="transmembrane region" description="Helical" evidence="9">
    <location>
        <begin position="407"/>
        <end position="440"/>
    </location>
</feature>
<dbReference type="GO" id="GO:0015095">
    <property type="term" value="F:magnesium ion transmembrane transporter activity"/>
    <property type="evidence" value="ECO:0007669"/>
    <property type="project" value="UniProtKB-UniRule"/>
</dbReference>
<evidence type="ECO:0000256" key="1">
    <source>
        <dbReference type="ARBA" id="ARBA00004141"/>
    </source>
</evidence>
<evidence type="ECO:0000256" key="9">
    <source>
        <dbReference type="RuleBase" id="RU362011"/>
    </source>
</evidence>
<dbReference type="PANTHER" id="PTHR43773">
    <property type="entry name" value="MAGNESIUM TRANSPORTER MGTE"/>
    <property type="match status" value="1"/>
</dbReference>
<dbReference type="eggNOG" id="COG2239">
    <property type="taxonomic scope" value="Bacteria"/>
</dbReference>
<dbReference type="Pfam" id="PF01769">
    <property type="entry name" value="MgtE"/>
    <property type="match status" value="1"/>
</dbReference>
<dbReference type="Gene3D" id="1.25.60.10">
    <property type="entry name" value="MgtE N-terminal domain-like"/>
    <property type="match status" value="1"/>
</dbReference>
<gene>
    <name evidence="11" type="primary">mgtE</name>
    <name evidence="11" type="ordered locus">MS53_0497</name>
</gene>
<dbReference type="SMART" id="SM00924">
    <property type="entry name" value="MgtE_N"/>
    <property type="match status" value="1"/>
</dbReference>
<keyword evidence="8" id="KW-0129">CBS domain</keyword>
<evidence type="ECO:0000259" key="10">
    <source>
        <dbReference type="PROSITE" id="PS51371"/>
    </source>
</evidence>
<dbReference type="InterPro" id="IPR006668">
    <property type="entry name" value="Mg_transptr_MgtE_intracell_dom"/>
</dbReference>
<dbReference type="Pfam" id="PF03448">
    <property type="entry name" value="MgtE_N"/>
    <property type="match status" value="1"/>
</dbReference>
<dbReference type="GO" id="GO:0046872">
    <property type="term" value="F:metal ion binding"/>
    <property type="evidence" value="ECO:0007669"/>
    <property type="project" value="UniProtKB-KW"/>
</dbReference>
<comment type="subcellular location">
    <subcellularLocation>
        <location evidence="9">Cell membrane</location>
        <topology evidence="9">Multi-pass membrane protein</topology>
    </subcellularLocation>
    <subcellularLocation>
        <location evidence="1">Membrane</location>
        <topology evidence="1">Multi-pass membrane protein</topology>
    </subcellularLocation>
</comment>
<evidence type="ECO:0000256" key="3">
    <source>
        <dbReference type="ARBA" id="ARBA00022448"/>
    </source>
</evidence>
<reference evidence="11 12" key="1">
    <citation type="journal article" date="2005" name="J. Bacteriol.">
        <title>Swine and poultry pathogens: the complete genome sequences of two strains of Mycoplasma hyopneumoniae and a strain of Mycoplasma synoviae.</title>
        <authorList>
            <person name="Vasconcelos A.T."/>
            <person name="Ferreira H.B."/>
            <person name="Bizarro C.V."/>
            <person name="Bonatto S.L."/>
            <person name="Carvalho M.O."/>
            <person name="Pinto P.M."/>
            <person name="Almeida D.F."/>
            <person name="Almeida L.G."/>
            <person name="Almeida R."/>
            <person name="Alves-Filho L."/>
            <person name="Assuncao E.N."/>
            <person name="Azevedo V.A."/>
            <person name="Bogo M.R."/>
            <person name="Brigido M.M."/>
            <person name="Brocchi M."/>
            <person name="Burity H.A."/>
            <person name="Camargo A.A."/>
            <person name="Camargo S.S."/>
            <person name="Carepo M.S."/>
            <person name="Carraro D.M."/>
            <person name="de Mattos Cascardo J.C."/>
            <person name="Castro L.A."/>
            <person name="Cavalcanti G."/>
            <person name="Chemale G."/>
            <person name="Collevatti R.G."/>
            <person name="Cunha C.W."/>
            <person name="Dallagiovanna B."/>
            <person name="Dambros B.P."/>
            <person name="Dellagostin O.A."/>
            <person name="Falcao C."/>
            <person name="Fantinatti-Garboggini F."/>
            <person name="Felipe M.S."/>
            <person name="Fiorentin L."/>
            <person name="Franco G.R."/>
            <person name="Freitas N.S."/>
            <person name="Frias D."/>
            <person name="Grangeiro T.B."/>
            <person name="Grisard E.C."/>
            <person name="Guimaraes C.T."/>
            <person name="Hungria M."/>
            <person name="Jardim S.N."/>
            <person name="Krieger M.A."/>
            <person name="Laurino J.P."/>
            <person name="Lima L.F."/>
            <person name="Lopes M.I."/>
            <person name="Loreto E.L."/>
            <person name="Madeira H.M."/>
            <person name="Manfio G.P."/>
            <person name="Maranhao A.Q."/>
            <person name="Martinkovics C.T."/>
            <person name="Medeiros S.R."/>
            <person name="Moreira M.A."/>
            <person name="Neiva M."/>
            <person name="Ramalho-Neto C.E."/>
            <person name="Nicolas M.F."/>
            <person name="Oliveira S.C."/>
            <person name="Paixao R.F."/>
            <person name="Pedrosa F.O."/>
            <person name="Pena S.D."/>
            <person name="Pereira M."/>
            <person name="Pereira-Ferrari L."/>
            <person name="Piffer I."/>
            <person name="Pinto L.S."/>
            <person name="Potrich D.P."/>
            <person name="Salim A.C."/>
            <person name="Santos F.R."/>
            <person name="Schmitt R."/>
            <person name="Schneider M.P."/>
            <person name="Schrank A."/>
            <person name="Schrank I.S."/>
            <person name="Schuck A.F."/>
            <person name="Seuanez H.N."/>
            <person name="Silva D.W."/>
            <person name="Silva R."/>
            <person name="Silva S.C."/>
            <person name="Soares C.M."/>
            <person name="Souza K.R."/>
            <person name="Souza R.C."/>
            <person name="Staats C.C."/>
            <person name="Steffens M.B."/>
            <person name="Teixeira S.M."/>
            <person name="Urmenyi T.P."/>
            <person name="Vainstein M.H."/>
            <person name="Zuccherato L.W."/>
            <person name="Simpson A.J."/>
            <person name="Zaha A."/>
        </authorList>
    </citation>
    <scope>NUCLEOTIDE SEQUENCE [LARGE SCALE GENOMIC DNA]</scope>
    <source>
        <strain evidence="11 12">53</strain>
    </source>
</reference>
<dbReference type="SUPFAM" id="SSF161093">
    <property type="entry name" value="MgtE membrane domain-like"/>
    <property type="match status" value="1"/>
</dbReference>
<evidence type="ECO:0000313" key="11">
    <source>
        <dbReference type="EMBL" id="AAZ43906.2"/>
    </source>
</evidence>
<dbReference type="Gene3D" id="3.10.580.10">
    <property type="entry name" value="CBS-domain"/>
    <property type="match status" value="1"/>
</dbReference>
<dbReference type="EMBL" id="AE017245">
    <property type="protein sequence ID" value="AAZ43906.2"/>
    <property type="molecule type" value="Genomic_DNA"/>
</dbReference>
<protein>
    <recommendedName>
        <fullName evidence="9">Magnesium transporter MgtE</fullName>
    </recommendedName>
</protein>
<evidence type="ECO:0000313" key="12">
    <source>
        <dbReference type="Proteomes" id="UP000000549"/>
    </source>
</evidence>
<keyword evidence="3 9" id="KW-0813">Transport</keyword>
<feature type="transmembrane region" description="Helical" evidence="9">
    <location>
        <begin position="376"/>
        <end position="401"/>
    </location>
</feature>
<feature type="transmembrane region" description="Helical" evidence="9">
    <location>
        <begin position="292"/>
        <end position="309"/>
    </location>
</feature>
<comment type="similarity">
    <text evidence="2 9">Belongs to the SLC41A transporter family.</text>
</comment>
<evidence type="ECO:0000256" key="2">
    <source>
        <dbReference type="ARBA" id="ARBA00009749"/>
    </source>
</evidence>
<feature type="transmembrane region" description="Helical" evidence="9">
    <location>
        <begin position="461"/>
        <end position="483"/>
    </location>
</feature>
<proteinExistence type="inferred from homology"/>
<dbReference type="PROSITE" id="PS51371">
    <property type="entry name" value="CBS"/>
    <property type="match status" value="1"/>
</dbReference>
<dbReference type="KEGG" id="msy:MS53_0497"/>
<dbReference type="SUPFAM" id="SSF54631">
    <property type="entry name" value="CBS-domain pair"/>
    <property type="match status" value="1"/>
</dbReference>
<evidence type="ECO:0000256" key="8">
    <source>
        <dbReference type="PROSITE-ProRule" id="PRU00703"/>
    </source>
</evidence>
<dbReference type="STRING" id="262723.MS53_0497"/>
<dbReference type="PANTHER" id="PTHR43773:SF1">
    <property type="entry name" value="MAGNESIUM TRANSPORTER MGTE"/>
    <property type="match status" value="1"/>
</dbReference>
<keyword evidence="7 9" id="KW-0472">Membrane</keyword>
<dbReference type="CDD" id="cd04606">
    <property type="entry name" value="CBS_pair_Mg_transporter"/>
    <property type="match status" value="1"/>
</dbReference>
<dbReference type="InterPro" id="IPR000644">
    <property type="entry name" value="CBS_dom"/>
</dbReference>
<dbReference type="HOGENOM" id="CLU_037408_2_2_14"/>
<dbReference type="GO" id="GO:0005886">
    <property type="term" value="C:plasma membrane"/>
    <property type="evidence" value="ECO:0007669"/>
    <property type="project" value="UniProtKB-SubCell"/>
</dbReference>
<dbReference type="Gene3D" id="1.10.357.20">
    <property type="entry name" value="SLC41 divalent cation transporters, integral membrane domain"/>
    <property type="match status" value="1"/>
</dbReference>
<dbReference type="Proteomes" id="UP000000549">
    <property type="component" value="Chromosome"/>
</dbReference>
<dbReference type="SUPFAM" id="SSF158791">
    <property type="entry name" value="MgtE N-terminal domain-like"/>
    <property type="match status" value="1"/>
</dbReference>
<evidence type="ECO:0000256" key="6">
    <source>
        <dbReference type="ARBA" id="ARBA00022989"/>
    </source>
</evidence>
<keyword evidence="5 9" id="KW-0460">Magnesium</keyword>
<feature type="transmembrane region" description="Helical" evidence="9">
    <location>
        <begin position="321"/>
        <end position="339"/>
    </location>
</feature>
<evidence type="ECO:0000256" key="4">
    <source>
        <dbReference type="ARBA" id="ARBA00022692"/>
    </source>
</evidence>
<dbReference type="InterPro" id="IPR006667">
    <property type="entry name" value="SLC41_membr_dom"/>
</dbReference>
<sequence length="484" mass="53798">MRNLMQNKTIELKEEILNKIRAKEFIHIRNLTEDYPIADIAELISDFSLQDKILSLRILRKDDAADLFAYFDIETQIEIAKSFSEDWAMKILQELQTNELANILEELPTNIASSILKLTPPEKRADINLILSFEDEQIGSIMQVDFLTLQPQWTVKKSISIIRKKYKINPDISSDIYIIDGQGKLLGCTTISDVFLNNDSVLIENIYDPVKSVFASDNKEDAAAIFTDQDRNTLPVIFQDERIVGIISSDDVIDVIQDEATEDMYKLAGISAASAEDSYIKNSIFKVVKSRIFWLIILMISSTISQFIIQKFTDISSNVVTNLHLSISTGLIVGLIPIISGSAGNAGSQSSTTITRSAAIGEISSKSLFKVLKKEFLVGLVIGAIMFFANVIRLIFYFLIFNEGSQVWTIALIIFASSLSLLIVILIAKIMGTIIPLLAIRWKRDPAVMSAPILATSTDAISTLIFFGLNIGVLYLGSALNVFA</sequence>
<keyword evidence="9" id="KW-0479">Metal-binding</keyword>
<accession>Q4A5R5</accession>
<keyword evidence="9" id="KW-1003">Cell membrane</keyword>
<keyword evidence="12" id="KW-1185">Reference proteome</keyword>
<dbReference type="InterPro" id="IPR038076">
    <property type="entry name" value="MgtE_N_sf"/>
</dbReference>
<dbReference type="InterPro" id="IPR046342">
    <property type="entry name" value="CBS_dom_sf"/>
</dbReference>
<organism evidence="11 12">
    <name type="scientific">Mycoplasmopsis synoviae (strain 53)</name>
    <name type="common">Mycoplasma synoviae</name>
    <dbReference type="NCBI Taxonomy" id="262723"/>
    <lineage>
        <taxon>Bacteria</taxon>
        <taxon>Bacillati</taxon>
        <taxon>Mycoplasmatota</taxon>
        <taxon>Mycoplasmoidales</taxon>
        <taxon>Metamycoplasmataceae</taxon>
        <taxon>Mycoplasmopsis</taxon>
    </lineage>
</organism>
<dbReference type="NCBIfam" id="TIGR00400">
    <property type="entry name" value="mgtE"/>
    <property type="match status" value="1"/>
</dbReference>
<name>Q4A5R5_MYCS5</name>
<comment type="subunit">
    <text evidence="9">Homodimer.</text>
</comment>
<comment type="function">
    <text evidence="9">Acts as a magnesium transporter.</text>
</comment>
<evidence type="ECO:0000256" key="7">
    <source>
        <dbReference type="ARBA" id="ARBA00023136"/>
    </source>
</evidence>
<dbReference type="AlphaFoldDB" id="Q4A5R5"/>
<evidence type="ECO:0000256" key="5">
    <source>
        <dbReference type="ARBA" id="ARBA00022842"/>
    </source>
</evidence>
<keyword evidence="4 9" id="KW-0812">Transmembrane</keyword>
<dbReference type="InterPro" id="IPR006669">
    <property type="entry name" value="MgtE_transporter"/>
</dbReference>